<dbReference type="PANTHER" id="PTHR43531">
    <property type="entry name" value="PROTEIN ICFG"/>
    <property type="match status" value="1"/>
</dbReference>
<dbReference type="Proteomes" id="UP000199470">
    <property type="component" value="Unassembled WGS sequence"/>
</dbReference>
<feature type="region of interest" description="Disordered" evidence="5">
    <location>
        <begin position="502"/>
        <end position="529"/>
    </location>
</feature>
<evidence type="ECO:0000256" key="6">
    <source>
        <dbReference type="SAM" id="Phobius"/>
    </source>
</evidence>
<comment type="subcellular location">
    <subcellularLocation>
        <location evidence="1">Membrane</location>
    </subcellularLocation>
</comment>
<dbReference type="SMART" id="SM00283">
    <property type="entry name" value="MA"/>
    <property type="match status" value="1"/>
</dbReference>
<dbReference type="InterPro" id="IPR004089">
    <property type="entry name" value="MCPsignal_dom"/>
</dbReference>
<dbReference type="GO" id="GO:0005886">
    <property type="term" value="C:plasma membrane"/>
    <property type="evidence" value="ECO:0007669"/>
    <property type="project" value="TreeGrafter"/>
</dbReference>
<accession>A0A1I4I4X7</accession>
<organism evidence="9 10">
    <name type="scientific">Rugamonas rubra</name>
    <dbReference type="NCBI Taxonomy" id="758825"/>
    <lineage>
        <taxon>Bacteria</taxon>
        <taxon>Pseudomonadati</taxon>
        <taxon>Pseudomonadota</taxon>
        <taxon>Betaproteobacteria</taxon>
        <taxon>Burkholderiales</taxon>
        <taxon>Oxalobacteraceae</taxon>
        <taxon>Telluria group</taxon>
        <taxon>Rugamonas</taxon>
    </lineage>
</organism>
<feature type="transmembrane region" description="Helical" evidence="6">
    <location>
        <begin position="143"/>
        <end position="161"/>
    </location>
</feature>
<dbReference type="InterPro" id="IPR007891">
    <property type="entry name" value="CHASE3"/>
</dbReference>
<feature type="domain" description="Methyl-accepting transducer" evidence="7">
    <location>
        <begin position="220"/>
        <end position="449"/>
    </location>
</feature>
<keyword evidence="4" id="KW-0807">Transducer</keyword>
<proteinExistence type="inferred from homology"/>
<dbReference type="InterPro" id="IPR003660">
    <property type="entry name" value="HAMP_dom"/>
</dbReference>
<keyword evidence="6" id="KW-0812">Transmembrane</keyword>
<protein>
    <submittedName>
        <fullName evidence="9">Methyl-accepting chemotaxis protein</fullName>
    </submittedName>
</protein>
<keyword evidence="6" id="KW-0472">Membrane</keyword>
<gene>
    <name evidence="9" type="ORF">SAMN02982985_00470</name>
</gene>
<dbReference type="SMART" id="SM00304">
    <property type="entry name" value="HAMP"/>
    <property type="match status" value="1"/>
</dbReference>
<dbReference type="GO" id="GO:0007165">
    <property type="term" value="P:signal transduction"/>
    <property type="evidence" value="ECO:0007669"/>
    <property type="project" value="UniProtKB-KW"/>
</dbReference>
<dbReference type="Pfam" id="PF00015">
    <property type="entry name" value="MCPsignal"/>
    <property type="match status" value="1"/>
</dbReference>
<dbReference type="CDD" id="cd11386">
    <property type="entry name" value="MCP_signal"/>
    <property type="match status" value="1"/>
</dbReference>
<evidence type="ECO:0000313" key="10">
    <source>
        <dbReference type="Proteomes" id="UP000199470"/>
    </source>
</evidence>
<dbReference type="CDD" id="cd19410">
    <property type="entry name" value="HK9-like_sensor"/>
    <property type="match status" value="1"/>
</dbReference>
<evidence type="ECO:0000259" key="7">
    <source>
        <dbReference type="PROSITE" id="PS50111"/>
    </source>
</evidence>
<dbReference type="EMBL" id="FOTW01000004">
    <property type="protein sequence ID" value="SFL49375.1"/>
    <property type="molecule type" value="Genomic_DNA"/>
</dbReference>
<name>A0A1I4I4X7_9BURK</name>
<evidence type="ECO:0000256" key="5">
    <source>
        <dbReference type="SAM" id="MobiDB-lite"/>
    </source>
</evidence>
<keyword evidence="6" id="KW-1133">Transmembrane helix</keyword>
<dbReference type="OrthoDB" id="8576332at2"/>
<feature type="domain" description="HAMP" evidence="8">
    <location>
        <begin position="163"/>
        <end position="215"/>
    </location>
</feature>
<dbReference type="CDD" id="cd06225">
    <property type="entry name" value="HAMP"/>
    <property type="match status" value="1"/>
</dbReference>
<evidence type="ECO:0000256" key="1">
    <source>
        <dbReference type="ARBA" id="ARBA00004370"/>
    </source>
</evidence>
<dbReference type="PRINTS" id="PR00260">
    <property type="entry name" value="CHEMTRNSDUCR"/>
</dbReference>
<comment type="similarity">
    <text evidence="3">Belongs to the methyl-accepting chemotaxis (MCP) protein family.</text>
</comment>
<dbReference type="Pfam" id="PF05227">
    <property type="entry name" value="CHASE3"/>
    <property type="match status" value="1"/>
</dbReference>
<dbReference type="GO" id="GO:0004888">
    <property type="term" value="F:transmembrane signaling receptor activity"/>
    <property type="evidence" value="ECO:0007669"/>
    <property type="project" value="InterPro"/>
</dbReference>
<evidence type="ECO:0000256" key="4">
    <source>
        <dbReference type="PROSITE-ProRule" id="PRU00284"/>
    </source>
</evidence>
<dbReference type="SUPFAM" id="SSF58104">
    <property type="entry name" value="Methyl-accepting chemotaxis protein (MCP) signaling domain"/>
    <property type="match status" value="1"/>
</dbReference>
<evidence type="ECO:0000313" key="9">
    <source>
        <dbReference type="EMBL" id="SFL49375.1"/>
    </source>
</evidence>
<evidence type="ECO:0000256" key="3">
    <source>
        <dbReference type="ARBA" id="ARBA00029447"/>
    </source>
</evidence>
<dbReference type="FunFam" id="1.10.287.950:FF:000001">
    <property type="entry name" value="Methyl-accepting chemotaxis sensory transducer"/>
    <property type="match status" value="1"/>
</dbReference>
<dbReference type="InterPro" id="IPR004090">
    <property type="entry name" value="Chemotax_Me-accpt_rcpt"/>
</dbReference>
<evidence type="ECO:0000256" key="2">
    <source>
        <dbReference type="ARBA" id="ARBA00022481"/>
    </source>
</evidence>
<sequence>MAETQTILESLMNIETGERGYSLTGDEAALAPLKQGMAGFKTHLDKARSLTSDNPAQQERLAQLEQAQAAWLGQAIEPVLALRRAAGDGDVAPVLAFAKTGKGRAGMDKMRALPGQISDAEEGLLAVRAKEARALQGRTANTMLFGGAAAVALAGVLAWLLSGNIVTPLANAVRIAQTVAGGDLSGRIEAHSRDETGQLLAALGVMNSSLVGIVGEVRRGTDTIATASGEIARGNADLSARTEQQASSLEETASSMEQLTGTVKQNADNARQANTLAATASAVALRGGEVVAQVVDTMSSINTSSRNIVDIIAVIDGIAFQTNILALNAAVEAARAGEQGRGFAVVATEVRNLAQRSAAAAKEIKGLIDDSVDKVEAGSRLVEQAGTTMGEIVDSVRRVTDIMLEISSASAEQIAGIEQINQAIGQMDAVTQQNAALVEQAAAAAEALQEQAAHQAQVVSVFRLDQSAAPAAVAAPARRAAIAPAAPPRARAPVTALALTRKAAPARTAPPAPARAAAKKVSNEEWEEF</sequence>
<dbReference type="PANTHER" id="PTHR43531:SF14">
    <property type="entry name" value="METHYL-ACCEPTING CHEMOTAXIS PROTEIN I-RELATED"/>
    <property type="match status" value="1"/>
</dbReference>
<dbReference type="GO" id="GO:0006935">
    <property type="term" value="P:chemotaxis"/>
    <property type="evidence" value="ECO:0007669"/>
    <property type="project" value="InterPro"/>
</dbReference>
<dbReference type="AlphaFoldDB" id="A0A1I4I4X7"/>
<evidence type="ECO:0000259" key="8">
    <source>
        <dbReference type="PROSITE" id="PS50885"/>
    </source>
</evidence>
<dbReference type="Gene3D" id="1.10.287.950">
    <property type="entry name" value="Methyl-accepting chemotaxis protein"/>
    <property type="match status" value="1"/>
</dbReference>
<keyword evidence="10" id="KW-1185">Reference proteome</keyword>
<dbReference type="PROSITE" id="PS50111">
    <property type="entry name" value="CHEMOTAXIS_TRANSDUC_2"/>
    <property type="match status" value="1"/>
</dbReference>
<dbReference type="Pfam" id="PF00672">
    <property type="entry name" value="HAMP"/>
    <property type="match status" value="1"/>
</dbReference>
<reference evidence="9 10" key="1">
    <citation type="submission" date="2016-10" db="EMBL/GenBank/DDBJ databases">
        <authorList>
            <person name="de Groot N.N."/>
        </authorList>
    </citation>
    <scope>NUCLEOTIDE SEQUENCE [LARGE SCALE GENOMIC DNA]</scope>
    <source>
        <strain evidence="9 10">ATCC 43154</strain>
    </source>
</reference>
<keyword evidence="2" id="KW-0488">Methylation</keyword>
<dbReference type="PROSITE" id="PS50885">
    <property type="entry name" value="HAMP"/>
    <property type="match status" value="1"/>
</dbReference>
<dbReference type="STRING" id="758825.SAMN02982985_00470"/>
<dbReference type="InterPro" id="IPR051310">
    <property type="entry name" value="MCP_chemotaxis"/>
</dbReference>